<protein>
    <recommendedName>
        <fullName evidence="2">Putative cysteine ligase BshC</fullName>
        <ecNumber evidence="2">6.-.-.-</ecNumber>
    </recommendedName>
</protein>
<dbReference type="AlphaFoldDB" id="A0A1C7EG75"/>
<evidence type="ECO:0000259" key="4">
    <source>
        <dbReference type="Pfam" id="PF24850"/>
    </source>
</evidence>
<dbReference type="InterPro" id="IPR055398">
    <property type="entry name" value="Rossmann-like_BshC"/>
</dbReference>
<comment type="similarity">
    <text evidence="2">Belongs to the BshC family.</text>
</comment>
<dbReference type="Pfam" id="PF10079">
    <property type="entry name" value="Rossmann-like_BshC"/>
    <property type="match status" value="1"/>
</dbReference>
<dbReference type="GO" id="GO:0016874">
    <property type="term" value="F:ligase activity"/>
    <property type="evidence" value="ECO:0007669"/>
    <property type="project" value="UniProtKB-UniRule"/>
</dbReference>
<dbReference type="KEGG" id="pdg:BCM40_05335"/>
<evidence type="ECO:0000256" key="2">
    <source>
        <dbReference type="HAMAP-Rule" id="MF_01867"/>
    </source>
</evidence>
<evidence type="ECO:0000259" key="3">
    <source>
        <dbReference type="Pfam" id="PF10079"/>
    </source>
</evidence>
<keyword evidence="6" id="KW-1185">Reference proteome</keyword>
<accession>A0A1C7EG75</accession>
<sequence length="539" mass="61656">MKVEEQYVEPASKLMSDYINGKPVLRQYFSYDPQLASFEKRLKNLQNHSVDRSKLTGILRDYMGREKLSEMTQQNLENLEAGAPVVITGQQAGILTGPLYTVHKAISVIILAKQASEQLRTPVVPVFWIAGEDHDLAEVSHLYREVNGRMDKLNIPYAEYGKNSASSANLNKPKTASFLEEYFRSLPETEHSKDIQKLAFGLLEKSRSFTDFFAELIHYFFQEEGLLYIDAADKAFRKYESPYFVEMINRSADIAKVVTVAEKSLVKDGYSAVIEAEETAANLFINVKGERLLLEREGPEFVANNGSIRFTKQQLLTIAEETPELLSNNVVTRPLMQEMVFPVLAFVGGPGEIAYWAALKGAFEIFDMELPVIMPRLSLTLVNRKTQRLLNKYKLDFSSVVNEHQIAAMRNRLMETIREQEAEALLANLELELEKNYEQIKQQFSLVSKGLTPIVEKNLQLHVKQLKFLKNKLQDEVILQNSIEFEHYAAIENELLPNGGFQERTYCPFTYMNQYGVDLVKDLLALPLCYDKNHKIIYF</sequence>
<evidence type="ECO:0000313" key="6">
    <source>
        <dbReference type="Proteomes" id="UP000092495"/>
    </source>
</evidence>
<proteinExistence type="inferred from homology"/>
<feature type="domain" description="Bacillithiol biosynthesis BshC C-terminal coiled-coil" evidence="4">
    <location>
        <begin position="380"/>
        <end position="539"/>
    </location>
</feature>
<evidence type="ECO:0000313" key="5">
    <source>
        <dbReference type="EMBL" id="ANU22819.1"/>
    </source>
</evidence>
<dbReference type="Pfam" id="PF24850">
    <property type="entry name" value="CC_BshC"/>
    <property type="match status" value="1"/>
</dbReference>
<comment type="function">
    <text evidence="2">Involved in bacillithiol (BSH) biosynthesis. May catalyze the last step of the pathway, the addition of cysteine to glucosamine malate (GlcN-Mal) to generate BSH.</text>
</comment>
<feature type="domain" description="Bacillithiol biosynthesis BshC N-terminal Rossmann-like" evidence="3">
    <location>
        <begin position="1"/>
        <end position="377"/>
    </location>
</feature>
<dbReference type="HAMAP" id="MF_01867">
    <property type="entry name" value="BshC"/>
    <property type="match status" value="1"/>
</dbReference>
<dbReference type="OrthoDB" id="9765151at2"/>
<dbReference type="Proteomes" id="UP000092495">
    <property type="component" value="Chromosome"/>
</dbReference>
<dbReference type="NCBIfam" id="TIGR03998">
    <property type="entry name" value="thiol_BshC"/>
    <property type="match status" value="1"/>
</dbReference>
<keyword evidence="2" id="KW-0175">Coiled coil</keyword>
<organism evidence="5 6">
    <name type="scientific">Planococcus donghaensis</name>
    <dbReference type="NCBI Taxonomy" id="414778"/>
    <lineage>
        <taxon>Bacteria</taxon>
        <taxon>Bacillati</taxon>
        <taxon>Bacillota</taxon>
        <taxon>Bacilli</taxon>
        <taxon>Bacillales</taxon>
        <taxon>Caryophanaceae</taxon>
        <taxon>Planococcus</taxon>
    </lineage>
</organism>
<keyword evidence="1 2" id="KW-0436">Ligase</keyword>
<evidence type="ECO:0000256" key="1">
    <source>
        <dbReference type="ARBA" id="ARBA00022598"/>
    </source>
</evidence>
<dbReference type="InterPro" id="IPR011199">
    <property type="entry name" value="Bacillithiol_biosynth_BshC"/>
</dbReference>
<reference evidence="5" key="1">
    <citation type="submission" date="2016-10" db="EMBL/GenBank/DDBJ databases">
        <authorList>
            <person name="See-Too W.S."/>
        </authorList>
    </citation>
    <scope>NUCLEOTIDE SEQUENCE</scope>
    <source>
        <strain evidence="5">DSM 22276</strain>
    </source>
</reference>
<dbReference type="RefSeq" id="WP_065525910.1">
    <property type="nucleotide sequence ID" value="NZ_CP016543.2"/>
</dbReference>
<feature type="coiled-coil region" evidence="2">
    <location>
        <begin position="410"/>
        <end position="439"/>
    </location>
</feature>
<dbReference type="InterPro" id="IPR055399">
    <property type="entry name" value="CC_BshC"/>
</dbReference>
<dbReference type="EMBL" id="CP016543">
    <property type="protein sequence ID" value="ANU22819.1"/>
    <property type="molecule type" value="Genomic_DNA"/>
</dbReference>
<dbReference type="PIRSF" id="PIRSF012535">
    <property type="entry name" value="UCP012535"/>
    <property type="match status" value="1"/>
</dbReference>
<name>A0A1C7EG75_9BACL</name>
<dbReference type="EC" id="6.-.-.-" evidence="2"/>
<dbReference type="STRING" id="414778.BCM40_05335"/>
<gene>
    <name evidence="2" type="primary">bshC</name>
    <name evidence="5" type="ORF">BCM40_05335</name>
</gene>